<accession>A0A7V8NVM1</accession>
<name>A0A7V8NVM1_9BACT</name>
<dbReference type="EMBL" id="JACDQQ010002420">
    <property type="protein sequence ID" value="MBA0088268.1"/>
    <property type="molecule type" value="Genomic_DNA"/>
</dbReference>
<protein>
    <submittedName>
        <fullName evidence="1">Uncharacterized protein</fullName>
    </submittedName>
</protein>
<reference evidence="1" key="1">
    <citation type="submission" date="2020-06" db="EMBL/GenBank/DDBJ databases">
        <title>Legume-microbial interactions unlock mineral nutrients during tropical forest succession.</title>
        <authorList>
            <person name="Epihov D.Z."/>
        </authorList>
    </citation>
    <scope>NUCLEOTIDE SEQUENCE [LARGE SCALE GENOMIC DNA]</scope>
    <source>
        <strain evidence="1">Pan2503</strain>
    </source>
</reference>
<dbReference type="AlphaFoldDB" id="A0A7V8NVM1"/>
<dbReference type="Proteomes" id="UP000567293">
    <property type="component" value="Unassembled WGS sequence"/>
</dbReference>
<organism evidence="1 2">
    <name type="scientific">Candidatus Acidiferrum panamense</name>
    <dbReference type="NCBI Taxonomy" id="2741543"/>
    <lineage>
        <taxon>Bacteria</taxon>
        <taxon>Pseudomonadati</taxon>
        <taxon>Acidobacteriota</taxon>
        <taxon>Terriglobia</taxon>
        <taxon>Candidatus Acidiferrales</taxon>
        <taxon>Candidatus Acidiferrum</taxon>
    </lineage>
</organism>
<evidence type="ECO:0000313" key="1">
    <source>
        <dbReference type="EMBL" id="MBA0088268.1"/>
    </source>
</evidence>
<sequence length="70" mass="8098">MKNFPSDQTGKVWCMWMVKAKELAPFWGVAFTKRDMLQKLREKGGDDCGRRVVRVLVTELINPTKRGRSV</sequence>
<keyword evidence="2" id="KW-1185">Reference proteome</keyword>
<comment type="caution">
    <text evidence="1">The sequence shown here is derived from an EMBL/GenBank/DDBJ whole genome shotgun (WGS) entry which is preliminary data.</text>
</comment>
<proteinExistence type="predicted"/>
<evidence type="ECO:0000313" key="2">
    <source>
        <dbReference type="Proteomes" id="UP000567293"/>
    </source>
</evidence>
<gene>
    <name evidence="1" type="ORF">HRJ53_25065</name>
</gene>